<organism evidence="2 3">
    <name type="scientific">Adhaeretor mobilis</name>
    <dbReference type="NCBI Taxonomy" id="1930276"/>
    <lineage>
        <taxon>Bacteria</taxon>
        <taxon>Pseudomonadati</taxon>
        <taxon>Planctomycetota</taxon>
        <taxon>Planctomycetia</taxon>
        <taxon>Pirellulales</taxon>
        <taxon>Lacipirellulaceae</taxon>
        <taxon>Adhaeretor</taxon>
    </lineage>
</organism>
<feature type="region of interest" description="Disordered" evidence="1">
    <location>
        <begin position="1153"/>
        <end position="1175"/>
    </location>
</feature>
<dbReference type="RefSeq" id="WP_145058015.1">
    <property type="nucleotide sequence ID" value="NZ_CP036263.1"/>
</dbReference>
<dbReference type="InterPro" id="IPR030895">
    <property type="entry name" value="T5SS_PEPC_rpt"/>
</dbReference>
<dbReference type="AlphaFoldDB" id="A0A517MRP3"/>
<keyword evidence="2" id="KW-0449">Lipoprotein</keyword>
<keyword evidence="3" id="KW-1185">Reference proteome</keyword>
<sequence length="1207" mass="120584">MNLQKYLHRNEIRAQGLLALPTLVLLRALAGDGTPGRHWAGTLCRVAALCAAMTMLGTGTPASADNYTWDGEFNNTWDFTDGGFIFYSNWDTEGFQSPDLPGSGDNVFFSHDNDGNTDIDLNGSRSVNDITFGSDQYSLANGTLTGNRLFINDNLTLQSDATLTINGPSSLGSGRTLRIHGQYNANGGITLADFTVLNVTEQAGPARSFTLGSGSMLTAFDQTQLNFTGDYEVDNNATFDLNSGSDWTLTERLNIGNGSNGTVDLNGLGTTLVAGGAAPSALGLSGATGTLTLTSDATATFNAGLDIGSAANPGAGVVTLTSGSSSTVTGELTLGMGTSTGTLTVSGDSAVDANGATRIGPGGTLNINTTNGITPLPAGGGVYHANGDVFIDDGILNSIETPAGNSRFNLAPGNNLTAFNSARVRLTGDYTVTNGSVVTFSTSAVGQITGDLDIGAAVDSGQVTISGGQLTITDSSTILPTGTLEINSGGTYSANGGLDNSQGGTLTFTDGNLNITGGAYLPDLSENYILDGASPADLPHLTLGAGASANFSTAIFVGDEESGRITVSGGADVVAANGSVLGSATGSSGTATVTGPGSTWNSPADFFIGLGGTGTLNIEDGGVVDSTQGTIGRADGSTGTATVTGQGSAWFNAGILQIGRFENSNGTLNIVAGGAVTNTEGILGGEINASGTATVTGGNSTWVNSDLLDIGFNGTGTLIIEAGGKVTNTSGTLGLNSTGIGTATITGTGSRWENSGTLDVGRTGTGTLNIEAGGVVTNTTGNLGRNSSGIGTATVNGVGSAWVNTHSLNVGLAGTGSLTTSNEGAVFIGDAAQAGGTGGSITISDTSADPAFGGLLVVQNSGTLSQSQPFTRTIIGDQANEFGTATVTGAGSTWTNNNNSGYFIVGNSGTGVLNIEDGGVVTTRDGTLGSATGAMGTATVTGAGSTWNNTAGFNVGTSGTGILNIDNGGSVVSERAHIGNFVNANGTATVTGADSAWDITNTLTVGQIGTGTLNVEAGGHISVGASFRLQSFGGTAFLNFTLASTADPLIDVGEDVNLAGTLGVDLDPGLTLSDGDSFTLIDIARTRSGVFGNVAEGGLLGSFNGVDLFLTYTGGDGNDVVAFAALPGDYDGDSDVDGADFLTWQREDGMSDGLTDWQDHYGTQPPPSSASASQVPEPTTVALTLLASCCLLLARLPFVPSVRMTAG</sequence>
<gene>
    <name evidence="2" type="ORF">HG15A2_08080</name>
</gene>
<proteinExistence type="predicted"/>
<accession>A0A517MRP3</accession>
<dbReference type="KEGG" id="amob:HG15A2_08080"/>
<dbReference type="EMBL" id="CP036263">
    <property type="protein sequence ID" value="QDS97545.1"/>
    <property type="molecule type" value="Genomic_DNA"/>
</dbReference>
<evidence type="ECO:0000313" key="3">
    <source>
        <dbReference type="Proteomes" id="UP000319852"/>
    </source>
</evidence>
<reference evidence="2 3" key="1">
    <citation type="submission" date="2019-02" db="EMBL/GenBank/DDBJ databases">
        <title>Deep-cultivation of Planctomycetes and their phenomic and genomic characterization uncovers novel biology.</title>
        <authorList>
            <person name="Wiegand S."/>
            <person name="Jogler M."/>
            <person name="Boedeker C."/>
            <person name="Pinto D."/>
            <person name="Vollmers J."/>
            <person name="Rivas-Marin E."/>
            <person name="Kohn T."/>
            <person name="Peeters S.H."/>
            <person name="Heuer A."/>
            <person name="Rast P."/>
            <person name="Oberbeckmann S."/>
            <person name="Bunk B."/>
            <person name="Jeske O."/>
            <person name="Meyerdierks A."/>
            <person name="Storesund J.E."/>
            <person name="Kallscheuer N."/>
            <person name="Luecker S."/>
            <person name="Lage O.M."/>
            <person name="Pohl T."/>
            <person name="Merkel B.J."/>
            <person name="Hornburger P."/>
            <person name="Mueller R.-W."/>
            <person name="Bruemmer F."/>
            <person name="Labrenz M."/>
            <person name="Spormann A.M."/>
            <person name="Op den Camp H."/>
            <person name="Overmann J."/>
            <person name="Amann R."/>
            <person name="Jetten M.S.M."/>
            <person name="Mascher T."/>
            <person name="Medema M.H."/>
            <person name="Devos D.P."/>
            <person name="Kaster A.-K."/>
            <person name="Ovreas L."/>
            <person name="Rohde M."/>
            <person name="Galperin M.Y."/>
            <person name="Jogler C."/>
        </authorList>
    </citation>
    <scope>NUCLEOTIDE SEQUENCE [LARGE SCALE GENOMIC DNA]</scope>
    <source>
        <strain evidence="2 3">HG15A2</strain>
    </source>
</reference>
<name>A0A517MRP3_9BACT</name>
<protein>
    <submittedName>
        <fullName evidence="2">Putative lipoprotein</fullName>
    </submittedName>
</protein>
<evidence type="ECO:0000256" key="1">
    <source>
        <dbReference type="SAM" id="MobiDB-lite"/>
    </source>
</evidence>
<dbReference type="OrthoDB" id="286267at2"/>
<dbReference type="Proteomes" id="UP000319852">
    <property type="component" value="Chromosome"/>
</dbReference>
<evidence type="ECO:0000313" key="2">
    <source>
        <dbReference type="EMBL" id="QDS97545.1"/>
    </source>
</evidence>
<dbReference type="NCBIfam" id="TIGR04393">
    <property type="entry name" value="rpt_T5SS_PEPC"/>
    <property type="match status" value="8"/>
</dbReference>